<feature type="transmembrane region" description="Helical" evidence="1">
    <location>
        <begin position="176"/>
        <end position="201"/>
    </location>
</feature>
<accession>A0ABR7UIU4</accession>
<organism evidence="2 3">
    <name type="scientific">Bradyrhizobium campsiandrae</name>
    <dbReference type="NCBI Taxonomy" id="1729892"/>
    <lineage>
        <taxon>Bacteria</taxon>
        <taxon>Pseudomonadati</taxon>
        <taxon>Pseudomonadota</taxon>
        <taxon>Alphaproteobacteria</taxon>
        <taxon>Hyphomicrobiales</taxon>
        <taxon>Nitrobacteraceae</taxon>
        <taxon>Bradyrhizobium</taxon>
    </lineage>
</organism>
<proteinExistence type="predicted"/>
<sequence length="211" mass="22825">MIKQSLHQSNRYLWRLLSLLLIVIPFLPEIVIVSTAAVAEIMGWDQKGVCTIYSLPLTKIITFALEAAASSILAVIRTDAKWLPVFYAGVSAWLCLCLITIYLGWASPLSRLLLGFAAALAFAFLPYLGPMLAIASLMNDNCQPNEAGIGSCVVFGGYIGNAEYSPVHDAVAIGWLASYGVPLAFGILGIYAIAVILFWAGSRKRTRAVVR</sequence>
<keyword evidence="1" id="KW-0812">Transmembrane</keyword>
<feature type="transmembrane region" description="Helical" evidence="1">
    <location>
        <begin position="85"/>
        <end position="106"/>
    </location>
</feature>
<feature type="transmembrane region" description="Helical" evidence="1">
    <location>
        <begin position="12"/>
        <end position="37"/>
    </location>
</feature>
<keyword evidence="3" id="KW-1185">Reference proteome</keyword>
<reference evidence="2 3" key="1">
    <citation type="journal article" date="2020" name="Arch. Microbiol.">
        <title>Bradyrhizobium campsiandrae sp. nov., a nitrogen-fixing bacterial strain isolated from a native leguminous tree from the Amazon adapted to flooded conditions.</title>
        <authorList>
            <person name="Cabral Michel D."/>
            <person name="Martins da Costa E."/>
            <person name="Azarias Guimaraes A."/>
            <person name="Soares de Carvalho T."/>
            <person name="Santos de Castro Caputo P."/>
            <person name="Willems A."/>
            <person name="de Souza Moreira F.M."/>
        </authorList>
    </citation>
    <scope>NUCLEOTIDE SEQUENCE [LARGE SCALE GENOMIC DNA]</scope>
    <source>
        <strain evidence="3">INPA 384B</strain>
    </source>
</reference>
<keyword evidence="1" id="KW-1133">Transmembrane helix</keyword>
<keyword evidence="1" id="KW-0472">Membrane</keyword>
<comment type="caution">
    <text evidence="2">The sequence shown here is derived from an EMBL/GenBank/DDBJ whole genome shotgun (WGS) entry which is preliminary data.</text>
</comment>
<protein>
    <submittedName>
        <fullName evidence="2">Uncharacterized protein</fullName>
    </submittedName>
</protein>
<dbReference type="EMBL" id="JAATTO010000067">
    <property type="protein sequence ID" value="MBC9983337.1"/>
    <property type="molecule type" value="Genomic_DNA"/>
</dbReference>
<name>A0ABR7UIU4_9BRAD</name>
<evidence type="ECO:0000256" key="1">
    <source>
        <dbReference type="SAM" id="Phobius"/>
    </source>
</evidence>
<dbReference type="RefSeq" id="WP_188101798.1">
    <property type="nucleotide sequence ID" value="NZ_JAANIH010000023.1"/>
</dbReference>
<gene>
    <name evidence="2" type="ORF">HA482_34650</name>
</gene>
<feature type="transmembrane region" description="Helical" evidence="1">
    <location>
        <begin position="112"/>
        <end position="135"/>
    </location>
</feature>
<evidence type="ECO:0000313" key="2">
    <source>
        <dbReference type="EMBL" id="MBC9983337.1"/>
    </source>
</evidence>
<dbReference type="Proteomes" id="UP000639516">
    <property type="component" value="Unassembled WGS sequence"/>
</dbReference>
<evidence type="ECO:0000313" key="3">
    <source>
        <dbReference type="Proteomes" id="UP000639516"/>
    </source>
</evidence>